<gene>
    <name evidence="1" type="ORF">DB88DRAFT_257405</name>
</gene>
<sequence>MARHFHEWVEPETGRRVVRLSDETGSTSLYFNVNGYTPEGDILVISTLRGLNKVDMDTLESVELFRTERPFKFLFVGLKYRRAYYQTLDDNTVCYVDIDTGNIREVARVDRGDIQAINCDETLLSGVETDPGSTSEILRLFENRDRATDQFDYRANWPDGTPMSYADAKEVRLNQRLKARIPMKMFVIETESEKRRDVYESTDWLNHLLFSPTDPNLLMFCHEGNWHCVDRLWLLDIRNPQPTKIHHRMMNMEIAGHEWFSRDGRTIWYDLQTPRGETFYVAGYHVATGQRRWYHVEHRDHWSVHYHSSPKGDLFCGDGGDEDMVGRGHDGKWLYLFTPRDIPDVAGLTADDASELIQPGYFDTTRLVDMRNHDYRLEPNAHFSPDGRWVVFRGNMEGQIHTYAVEL</sequence>
<dbReference type="EMBL" id="JAODAN010000005">
    <property type="protein sequence ID" value="KAK1923899.1"/>
    <property type="molecule type" value="Genomic_DNA"/>
</dbReference>
<dbReference type="Gene3D" id="2.130.10.10">
    <property type="entry name" value="YVTN repeat-like/Quinoprotein amine dehydrogenase"/>
    <property type="match status" value="1"/>
</dbReference>
<evidence type="ECO:0000313" key="2">
    <source>
        <dbReference type="Proteomes" id="UP001182556"/>
    </source>
</evidence>
<dbReference type="Proteomes" id="UP001182556">
    <property type="component" value="Unassembled WGS sequence"/>
</dbReference>
<name>A0AAD9CXR2_PAPLA</name>
<comment type="caution">
    <text evidence="1">The sequence shown here is derived from an EMBL/GenBank/DDBJ whole genome shotgun (WGS) entry which is preliminary data.</text>
</comment>
<keyword evidence="2" id="KW-1185">Reference proteome</keyword>
<accession>A0AAD9CXR2</accession>
<proteinExistence type="predicted"/>
<dbReference type="InterPro" id="IPR015943">
    <property type="entry name" value="WD40/YVTN_repeat-like_dom_sf"/>
</dbReference>
<dbReference type="AlphaFoldDB" id="A0AAD9CXR2"/>
<protein>
    <recommendedName>
        <fullName evidence="3">Oligogalacturonate lyase</fullName>
    </recommendedName>
</protein>
<evidence type="ECO:0008006" key="3">
    <source>
        <dbReference type="Google" id="ProtNLM"/>
    </source>
</evidence>
<dbReference type="SUPFAM" id="SSF82171">
    <property type="entry name" value="DPP6 N-terminal domain-like"/>
    <property type="match status" value="1"/>
</dbReference>
<evidence type="ECO:0000313" key="1">
    <source>
        <dbReference type="EMBL" id="KAK1923899.1"/>
    </source>
</evidence>
<reference evidence="1" key="1">
    <citation type="submission" date="2023-02" db="EMBL/GenBank/DDBJ databases">
        <title>Identification and recombinant expression of a fungal hydrolase from Papiliotrema laurentii that hydrolyzes apple cutin and clears colloidal polyester polyurethane.</title>
        <authorList>
            <consortium name="DOE Joint Genome Institute"/>
            <person name="Roman V.A."/>
            <person name="Bojanowski C."/>
            <person name="Crable B.R."/>
            <person name="Wagner D.N."/>
            <person name="Hung C.S."/>
            <person name="Nadeau L.J."/>
            <person name="Schratz L."/>
            <person name="Haridas S."/>
            <person name="Pangilinan J."/>
            <person name="Lipzen A."/>
            <person name="Na H."/>
            <person name="Yan M."/>
            <person name="Ng V."/>
            <person name="Grigoriev I.V."/>
            <person name="Spatafora J.W."/>
            <person name="Barlow D."/>
            <person name="Biffinger J."/>
            <person name="Kelley-Loughnane N."/>
            <person name="Varaljay V.A."/>
            <person name="Crookes-Goodson W.J."/>
        </authorList>
    </citation>
    <scope>NUCLEOTIDE SEQUENCE</scope>
    <source>
        <strain evidence="1">5307AH</strain>
    </source>
</reference>
<organism evidence="1 2">
    <name type="scientific">Papiliotrema laurentii</name>
    <name type="common">Cryptococcus laurentii</name>
    <dbReference type="NCBI Taxonomy" id="5418"/>
    <lineage>
        <taxon>Eukaryota</taxon>
        <taxon>Fungi</taxon>
        <taxon>Dikarya</taxon>
        <taxon>Basidiomycota</taxon>
        <taxon>Agaricomycotina</taxon>
        <taxon>Tremellomycetes</taxon>
        <taxon>Tremellales</taxon>
        <taxon>Rhynchogastremaceae</taxon>
        <taxon>Papiliotrema</taxon>
    </lineage>
</organism>